<evidence type="ECO:0000313" key="3">
    <source>
        <dbReference type="Proteomes" id="UP000585474"/>
    </source>
</evidence>
<dbReference type="OrthoDB" id="676141at2759"/>
<proteinExistence type="predicted"/>
<feature type="region of interest" description="Disordered" evidence="1">
    <location>
        <begin position="263"/>
        <end position="379"/>
    </location>
</feature>
<feature type="region of interest" description="Disordered" evidence="1">
    <location>
        <begin position="1"/>
        <end position="106"/>
    </location>
</feature>
<dbReference type="EMBL" id="BJWL01000005">
    <property type="protein sequence ID" value="GFY86975.1"/>
    <property type="molecule type" value="Genomic_DNA"/>
</dbReference>
<feature type="compositionally biased region" description="Low complexity" evidence="1">
    <location>
        <begin position="30"/>
        <end position="40"/>
    </location>
</feature>
<accession>A0A7J0EKH7</accession>
<feature type="compositionally biased region" description="Polar residues" evidence="1">
    <location>
        <begin position="81"/>
        <end position="90"/>
    </location>
</feature>
<keyword evidence="3" id="KW-1185">Reference proteome</keyword>
<feature type="compositionally biased region" description="Polar residues" evidence="1">
    <location>
        <begin position="59"/>
        <end position="73"/>
    </location>
</feature>
<dbReference type="AlphaFoldDB" id="A0A7J0EKH7"/>
<sequence length="398" mass="42661">MESEGGNSKPQTVHTEPSHDGDPIVDGKMSCSSSSSSSSSALSFDPLTDSDDGGKENILGNSTVPTRTSSSTAEFVKLPETSENPSQTPEWSMISASPRAGPENSSLNPEWRMINTSLKQSPPIQTMWRPVSGYDPHRIPSSIFMSKPNAAMEWSVASNESLFSIQMGDTSFSGNYVILSGKSQELGRPDEFSNCIITPTQSPACQPKSNELNISPPTPSLPTVIEAASDDRANSASSGEEKTGLKEVVVEKWRVVMKEKAEQEAASAAVDAKPKVVVKETEEEHGKEITPSRFSTNTSSMSDGKEFPLADGSRLSASSPRLSDESGTSASSFAFPVLTGEERRSASVKVAPENLQLPKPPEKPKLQPQEAPPPVVTTPKAAETRSWFSCFSCRLPCC</sequence>
<reference evidence="2 3" key="1">
    <citation type="submission" date="2019-07" db="EMBL/GenBank/DDBJ databases">
        <title>De Novo Assembly of kiwifruit Actinidia rufa.</title>
        <authorList>
            <person name="Sugita-Konishi S."/>
            <person name="Sato K."/>
            <person name="Mori E."/>
            <person name="Abe Y."/>
            <person name="Kisaki G."/>
            <person name="Hamano K."/>
            <person name="Suezawa K."/>
            <person name="Otani M."/>
            <person name="Fukuda T."/>
            <person name="Manabe T."/>
            <person name="Gomi K."/>
            <person name="Tabuchi M."/>
            <person name="Akimitsu K."/>
            <person name="Kataoka I."/>
        </authorList>
    </citation>
    <scope>NUCLEOTIDE SEQUENCE [LARGE SCALE GENOMIC DNA]</scope>
    <source>
        <strain evidence="3">cv. Fuchu</strain>
    </source>
</reference>
<protein>
    <submittedName>
        <fullName evidence="2">Uncharacterized protein</fullName>
    </submittedName>
</protein>
<feature type="compositionally biased region" description="Polar residues" evidence="1">
    <location>
        <begin position="292"/>
        <end position="302"/>
    </location>
</feature>
<gene>
    <name evidence="2" type="ORF">Acr_05g0006140</name>
</gene>
<dbReference type="Proteomes" id="UP000585474">
    <property type="component" value="Unassembled WGS sequence"/>
</dbReference>
<dbReference type="PANTHER" id="PTHR33673">
    <property type="entry name" value="SUPPRESSOR SRP40-LIKE PROTEIN"/>
    <property type="match status" value="1"/>
</dbReference>
<dbReference type="PANTHER" id="PTHR33673:SF36">
    <property type="entry name" value="MYB-LIKE PROTEIN Q"/>
    <property type="match status" value="1"/>
</dbReference>
<evidence type="ECO:0000313" key="2">
    <source>
        <dbReference type="EMBL" id="GFY86975.1"/>
    </source>
</evidence>
<comment type="caution">
    <text evidence="2">The sequence shown here is derived from an EMBL/GenBank/DDBJ whole genome shotgun (WGS) entry which is preliminary data.</text>
</comment>
<name>A0A7J0EKH7_9ERIC</name>
<feature type="compositionally biased region" description="Basic and acidic residues" evidence="1">
    <location>
        <begin position="272"/>
        <end position="290"/>
    </location>
</feature>
<organism evidence="2 3">
    <name type="scientific">Actinidia rufa</name>
    <dbReference type="NCBI Taxonomy" id="165716"/>
    <lineage>
        <taxon>Eukaryota</taxon>
        <taxon>Viridiplantae</taxon>
        <taxon>Streptophyta</taxon>
        <taxon>Embryophyta</taxon>
        <taxon>Tracheophyta</taxon>
        <taxon>Spermatophyta</taxon>
        <taxon>Magnoliopsida</taxon>
        <taxon>eudicotyledons</taxon>
        <taxon>Gunneridae</taxon>
        <taxon>Pentapetalae</taxon>
        <taxon>asterids</taxon>
        <taxon>Ericales</taxon>
        <taxon>Actinidiaceae</taxon>
        <taxon>Actinidia</taxon>
    </lineage>
</organism>
<feature type="compositionally biased region" description="Polar residues" evidence="1">
    <location>
        <begin position="1"/>
        <end position="15"/>
    </location>
</feature>
<evidence type="ECO:0000256" key="1">
    <source>
        <dbReference type="SAM" id="MobiDB-lite"/>
    </source>
</evidence>
<feature type="compositionally biased region" description="Polar residues" evidence="1">
    <location>
        <begin position="315"/>
        <end position="332"/>
    </location>
</feature>